<dbReference type="Proteomes" id="UP000515154">
    <property type="component" value="Linkage group LG15"/>
</dbReference>
<protein>
    <submittedName>
        <fullName evidence="3">Quinone oxidoreductase-like protein 1 isoform X1</fullName>
    </submittedName>
</protein>
<dbReference type="CDD" id="cd05195">
    <property type="entry name" value="enoyl_red"/>
    <property type="match status" value="1"/>
</dbReference>
<dbReference type="RefSeq" id="XP_029645636.1">
    <property type="nucleotide sequence ID" value="XM_029789776.2"/>
</dbReference>
<dbReference type="InterPro" id="IPR013154">
    <property type="entry name" value="ADH-like_N"/>
</dbReference>
<name>A0A6P7T737_9MOLL</name>
<dbReference type="SUPFAM" id="SSF51735">
    <property type="entry name" value="NAD(P)-binding Rossmann-fold domains"/>
    <property type="match status" value="1"/>
</dbReference>
<dbReference type="InterPro" id="IPR036291">
    <property type="entry name" value="NAD(P)-bd_dom_sf"/>
</dbReference>
<dbReference type="InterPro" id="IPR011032">
    <property type="entry name" value="GroES-like_sf"/>
</dbReference>
<accession>A0A6P7T737</accession>
<feature type="domain" description="Enoyl reductase (ER)" evidence="1">
    <location>
        <begin position="12"/>
        <end position="355"/>
    </location>
</feature>
<dbReference type="Gene3D" id="3.40.50.720">
    <property type="entry name" value="NAD(P)-binding Rossmann-like Domain"/>
    <property type="match status" value="1"/>
</dbReference>
<dbReference type="Pfam" id="PF08240">
    <property type="entry name" value="ADH_N"/>
    <property type="match status" value="1"/>
</dbReference>
<gene>
    <name evidence="3" type="primary">LOC115219625</name>
</gene>
<dbReference type="InterPro" id="IPR020843">
    <property type="entry name" value="ER"/>
</dbReference>
<evidence type="ECO:0000313" key="2">
    <source>
        <dbReference type="Proteomes" id="UP000515154"/>
    </source>
</evidence>
<dbReference type="InterPro" id="IPR042633">
    <property type="entry name" value="CRYZL1"/>
</dbReference>
<sequence length="357" mass="39237">MKAVFWKSVVNSDEETSKYVLETDLPVPSPGKNEVQVKVKTSALSPINQKVLDEVFRKNPDQKHYAVGRDIAGVITQVGESVLTFKEGDVVVGVVPLSSINSGCAEYCIFHEYDIVKKPEMLSFEDAACGIGDCLHAYTALHYLCRLCAGDTILVMDGASTFGSITIQLALSWGAKVITTVASADERNFLKSSIPSLAQIIDVSGHGSMLRSSVMEETGGLGVDCIIDNGVRMFTETDDIIFTKENFSRPVPHKHDLISCLGSFGRWVTSQPDLQLDPPDSRELFLRSGSLCFLFDSIWTMSYSQHGRYKHILCDAVDKLDRGLLKVNISKIIQVDEAVSNLLSISDKIMGKTIVQF</sequence>
<dbReference type="SUPFAM" id="SSF50129">
    <property type="entry name" value="GroES-like"/>
    <property type="match status" value="1"/>
</dbReference>
<dbReference type="Gene3D" id="3.90.180.10">
    <property type="entry name" value="Medium-chain alcohol dehydrogenases, catalytic domain"/>
    <property type="match status" value="1"/>
</dbReference>
<dbReference type="PANTHER" id="PTHR44461:SF1">
    <property type="entry name" value="QUINONE OXIDOREDUCTASE-LIKE PROTEIN 1"/>
    <property type="match status" value="1"/>
</dbReference>
<proteinExistence type="predicted"/>
<organism evidence="2 3">
    <name type="scientific">Octopus sinensis</name>
    <name type="common">East Asian common octopus</name>
    <dbReference type="NCBI Taxonomy" id="2607531"/>
    <lineage>
        <taxon>Eukaryota</taxon>
        <taxon>Metazoa</taxon>
        <taxon>Spiralia</taxon>
        <taxon>Lophotrochozoa</taxon>
        <taxon>Mollusca</taxon>
        <taxon>Cephalopoda</taxon>
        <taxon>Coleoidea</taxon>
        <taxon>Octopodiformes</taxon>
        <taxon>Octopoda</taxon>
        <taxon>Incirrata</taxon>
        <taxon>Octopodidae</taxon>
        <taxon>Octopus</taxon>
    </lineage>
</organism>
<dbReference type="GO" id="GO:0016491">
    <property type="term" value="F:oxidoreductase activity"/>
    <property type="evidence" value="ECO:0007669"/>
    <property type="project" value="InterPro"/>
</dbReference>
<dbReference type="SMART" id="SM00829">
    <property type="entry name" value="PKS_ER"/>
    <property type="match status" value="1"/>
</dbReference>
<dbReference type="AlphaFoldDB" id="A0A6P7T737"/>
<keyword evidence="2" id="KW-1185">Reference proteome</keyword>
<evidence type="ECO:0000313" key="3">
    <source>
        <dbReference type="RefSeq" id="XP_029645636.1"/>
    </source>
</evidence>
<reference evidence="3" key="1">
    <citation type="submission" date="2025-08" db="UniProtKB">
        <authorList>
            <consortium name="RefSeq"/>
        </authorList>
    </citation>
    <scope>IDENTIFICATION</scope>
</reference>
<evidence type="ECO:0000259" key="1">
    <source>
        <dbReference type="SMART" id="SM00829"/>
    </source>
</evidence>
<dbReference type="PANTHER" id="PTHR44461">
    <property type="entry name" value="QUINONE OXIDOREDUCTASE-LIKE PROTEIN 1"/>
    <property type="match status" value="1"/>
</dbReference>
<dbReference type="KEGG" id="osn:115219625"/>